<evidence type="ECO:0000256" key="1">
    <source>
        <dbReference type="ARBA" id="ARBA00004141"/>
    </source>
</evidence>
<feature type="transmembrane region" description="Helical" evidence="7">
    <location>
        <begin position="48"/>
        <end position="67"/>
    </location>
</feature>
<keyword evidence="3 7" id="KW-0812">Transmembrane</keyword>
<accession>A0A9D9NTJ6</accession>
<evidence type="ECO:0000256" key="3">
    <source>
        <dbReference type="ARBA" id="ARBA00022692"/>
    </source>
</evidence>
<dbReference type="PANTHER" id="PTHR19432:SF35">
    <property type="entry name" value="SOLUTE CARRIER FAMILY 45 MEMBER 3 ISOFORM X1"/>
    <property type="match status" value="1"/>
</dbReference>
<reference evidence="9" key="2">
    <citation type="journal article" date="2021" name="PeerJ">
        <title>Extensive microbial diversity within the chicken gut microbiome revealed by metagenomics and culture.</title>
        <authorList>
            <person name="Gilroy R."/>
            <person name="Ravi A."/>
            <person name="Getino M."/>
            <person name="Pursley I."/>
            <person name="Horton D.L."/>
            <person name="Alikhan N.F."/>
            <person name="Baker D."/>
            <person name="Gharbi K."/>
            <person name="Hall N."/>
            <person name="Watson M."/>
            <person name="Adriaenssens E.M."/>
            <person name="Foster-Nyarko E."/>
            <person name="Jarju S."/>
            <person name="Secka A."/>
            <person name="Antonio M."/>
            <person name="Oren A."/>
            <person name="Chaudhuri R.R."/>
            <person name="La Ragione R."/>
            <person name="Hildebrand F."/>
            <person name="Pallen M.J."/>
        </authorList>
    </citation>
    <scope>NUCLEOTIDE SEQUENCE</scope>
    <source>
        <strain evidence="9">B2-16538</strain>
    </source>
</reference>
<organism evidence="9 10">
    <name type="scientific">Candidatus Cryptobacteroides excrementavium</name>
    <dbReference type="NCBI Taxonomy" id="2840759"/>
    <lineage>
        <taxon>Bacteria</taxon>
        <taxon>Pseudomonadati</taxon>
        <taxon>Bacteroidota</taxon>
        <taxon>Bacteroidia</taxon>
        <taxon>Bacteroidales</taxon>
        <taxon>Candidatus Cryptobacteroides</taxon>
    </lineage>
</organism>
<dbReference type="Pfam" id="PF13347">
    <property type="entry name" value="MFS_2"/>
    <property type="match status" value="1"/>
</dbReference>
<dbReference type="InterPro" id="IPR036259">
    <property type="entry name" value="MFS_trans_sf"/>
</dbReference>
<dbReference type="AlphaFoldDB" id="A0A9D9NTJ6"/>
<gene>
    <name evidence="9" type="ORF">IAB78_08310</name>
</gene>
<keyword evidence="2" id="KW-0813">Transport</keyword>
<dbReference type="EMBL" id="JADILX010000125">
    <property type="protein sequence ID" value="MBO8486409.1"/>
    <property type="molecule type" value="Genomic_DNA"/>
</dbReference>
<comment type="caution">
    <text evidence="9">The sequence shown here is derived from an EMBL/GenBank/DDBJ whole genome shotgun (WGS) entry which is preliminary data.</text>
</comment>
<dbReference type="GO" id="GO:0022857">
    <property type="term" value="F:transmembrane transporter activity"/>
    <property type="evidence" value="ECO:0007669"/>
    <property type="project" value="InterPro"/>
</dbReference>
<feature type="transmembrane region" description="Helical" evidence="7">
    <location>
        <begin position="268"/>
        <end position="290"/>
    </location>
</feature>
<feature type="transmembrane region" description="Helical" evidence="7">
    <location>
        <begin position="102"/>
        <end position="125"/>
    </location>
</feature>
<evidence type="ECO:0000256" key="7">
    <source>
        <dbReference type="SAM" id="Phobius"/>
    </source>
</evidence>
<dbReference type="SUPFAM" id="SSF103473">
    <property type="entry name" value="MFS general substrate transporter"/>
    <property type="match status" value="1"/>
</dbReference>
<dbReference type="InterPro" id="IPR020846">
    <property type="entry name" value="MFS_dom"/>
</dbReference>
<dbReference type="PROSITE" id="PS50850">
    <property type="entry name" value="MFS"/>
    <property type="match status" value="1"/>
</dbReference>
<feature type="transmembrane region" description="Helical" evidence="7">
    <location>
        <begin position="346"/>
        <end position="364"/>
    </location>
</feature>
<dbReference type="Pfam" id="PF07690">
    <property type="entry name" value="MFS_1"/>
    <property type="match status" value="1"/>
</dbReference>
<feature type="transmembrane region" description="Helical" evidence="7">
    <location>
        <begin position="370"/>
        <end position="392"/>
    </location>
</feature>
<dbReference type="InterPro" id="IPR011701">
    <property type="entry name" value="MFS"/>
</dbReference>
<feature type="transmembrane region" description="Helical" evidence="7">
    <location>
        <begin position="79"/>
        <end position="96"/>
    </location>
</feature>
<feature type="transmembrane region" description="Helical" evidence="7">
    <location>
        <begin position="12"/>
        <end position="28"/>
    </location>
</feature>
<dbReference type="PANTHER" id="PTHR19432">
    <property type="entry name" value="SUGAR TRANSPORTER"/>
    <property type="match status" value="1"/>
</dbReference>
<keyword evidence="4 7" id="KW-1133">Transmembrane helix</keyword>
<evidence type="ECO:0000313" key="9">
    <source>
        <dbReference type="EMBL" id="MBO8486409.1"/>
    </source>
</evidence>
<feature type="transmembrane region" description="Helical" evidence="7">
    <location>
        <begin position="404"/>
        <end position="426"/>
    </location>
</feature>
<feature type="compositionally biased region" description="Basic and acidic residues" evidence="6">
    <location>
        <begin position="227"/>
        <end position="242"/>
    </location>
</feature>
<reference evidence="9" key="1">
    <citation type="submission" date="2020-10" db="EMBL/GenBank/DDBJ databases">
        <authorList>
            <person name="Gilroy R."/>
        </authorList>
    </citation>
    <scope>NUCLEOTIDE SEQUENCE</scope>
    <source>
        <strain evidence="9">B2-16538</strain>
    </source>
</reference>
<feature type="domain" description="Major facilitator superfamily (MFS) profile" evidence="8">
    <location>
        <begin position="268"/>
        <end position="473"/>
    </location>
</feature>
<name>A0A9D9NTJ6_9BACT</name>
<evidence type="ECO:0000256" key="2">
    <source>
        <dbReference type="ARBA" id="ARBA00022448"/>
    </source>
</evidence>
<dbReference type="Proteomes" id="UP000823750">
    <property type="component" value="Unassembled WGS sequence"/>
</dbReference>
<feature type="transmembrane region" description="Helical" evidence="7">
    <location>
        <begin position="438"/>
        <end position="456"/>
    </location>
</feature>
<evidence type="ECO:0000256" key="4">
    <source>
        <dbReference type="ARBA" id="ARBA00022989"/>
    </source>
</evidence>
<comment type="subcellular location">
    <subcellularLocation>
        <location evidence="1">Membrane</location>
        <topology evidence="1">Multi-pass membrane protein</topology>
    </subcellularLocation>
</comment>
<feature type="transmembrane region" description="Helical" evidence="7">
    <location>
        <begin position="315"/>
        <end position="334"/>
    </location>
</feature>
<evidence type="ECO:0000256" key="5">
    <source>
        <dbReference type="ARBA" id="ARBA00023136"/>
    </source>
</evidence>
<dbReference type="GO" id="GO:0016020">
    <property type="term" value="C:membrane"/>
    <property type="evidence" value="ECO:0007669"/>
    <property type="project" value="UniProtKB-SubCell"/>
</dbReference>
<feature type="transmembrane region" description="Helical" evidence="7">
    <location>
        <begin position="146"/>
        <end position="167"/>
    </location>
</feature>
<protein>
    <submittedName>
        <fullName evidence="9">MFS transporter</fullName>
    </submittedName>
</protein>
<evidence type="ECO:0000256" key="6">
    <source>
        <dbReference type="SAM" id="MobiDB-lite"/>
    </source>
</evidence>
<feature type="transmembrane region" description="Helical" evidence="7">
    <location>
        <begin position="187"/>
        <end position="205"/>
    </location>
</feature>
<keyword evidence="5 7" id="KW-0472">Membrane</keyword>
<evidence type="ECO:0000259" key="8">
    <source>
        <dbReference type="PROSITE" id="PS50850"/>
    </source>
</evidence>
<sequence length="473" mass="50840">MKKPRLSFGQIWNLSFGFLGVQIGYSLQNSNTSSIFESLGADVSHLSYFWLAAPLAGMIIQPIVGMFSDGTWTRFGRRIPYILGGALVSTVALLLMPNCPVLLAIAPLAMGAFILLFMDLSFNVTMQPFRALVADMLDDSQKTQGYVVQTFLINLGAVIGAFLPLMMTWFGVPDEAAPGQVSRHIAYSYYAGGIILLLTVLVTSFKTKEYPPQEFAEYNGLDCEPGKGDGAEVHSAGEDHPAGEGIPQAAGPDKKPGFLSLMRNIPKVMLQLGVVQFFSWAALFLMWTYLKPAITGVVTDPATGQVLSDGATQTWVGVLNGIYPIPACLVSIFLGRIAARYGNKTVYALCLLCGALGFAGLMFIHNQYLMMLPMVGIGIAWAGILAMPYSILSRGVDARSMGAYMGIFNFTITIPQIVIGLTGGLIVKQAFGSDAGLMLGLASVFMLFAAISVAFVRQTDSGQACHVTEKKQL</sequence>
<feature type="region of interest" description="Disordered" evidence="6">
    <location>
        <begin position="227"/>
        <end position="251"/>
    </location>
</feature>
<evidence type="ECO:0000313" key="10">
    <source>
        <dbReference type="Proteomes" id="UP000823750"/>
    </source>
</evidence>
<proteinExistence type="predicted"/>
<dbReference type="Gene3D" id="1.20.1250.20">
    <property type="entry name" value="MFS general substrate transporter like domains"/>
    <property type="match status" value="2"/>
</dbReference>